<dbReference type="GO" id="GO:0007165">
    <property type="term" value="P:signal transduction"/>
    <property type="evidence" value="ECO:0007669"/>
    <property type="project" value="InterPro"/>
</dbReference>
<dbReference type="InterPro" id="IPR004843">
    <property type="entry name" value="Calcineurin-like_PHP"/>
</dbReference>
<feature type="repeat" description="WD" evidence="3">
    <location>
        <begin position="1644"/>
        <end position="1685"/>
    </location>
</feature>
<feature type="domain" description="NACHT" evidence="5">
    <location>
        <begin position="692"/>
        <end position="810"/>
    </location>
</feature>
<dbReference type="Pfam" id="PF00149">
    <property type="entry name" value="Metallophos"/>
    <property type="match status" value="1"/>
</dbReference>
<feature type="repeat" description="WD" evidence="3">
    <location>
        <begin position="1810"/>
        <end position="1843"/>
    </location>
</feature>
<dbReference type="PRINTS" id="PR00320">
    <property type="entry name" value="GPROTEINBRPT"/>
</dbReference>
<dbReference type="OrthoDB" id="414967at2"/>
<feature type="repeat" description="WD" evidence="3">
    <location>
        <begin position="1303"/>
        <end position="1344"/>
    </location>
</feature>
<dbReference type="PROSITE" id="PS00678">
    <property type="entry name" value="WD_REPEATS_1"/>
    <property type="match status" value="6"/>
</dbReference>
<dbReference type="SUPFAM" id="SSF50998">
    <property type="entry name" value="Quinoprotein alcohol dehydrogenase-like"/>
    <property type="match status" value="2"/>
</dbReference>
<dbReference type="Pfam" id="PF13676">
    <property type="entry name" value="TIR_2"/>
    <property type="match status" value="1"/>
</dbReference>
<dbReference type="SUPFAM" id="SSF56300">
    <property type="entry name" value="Metallo-dependent phosphatases"/>
    <property type="match status" value="1"/>
</dbReference>
<evidence type="ECO:0000256" key="2">
    <source>
        <dbReference type="ARBA" id="ARBA00022737"/>
    </source>
</evidence>
<feature type="repeat" description="WD" evidence="3">
    <location>
        <begin position="1556"/>
        <end position="1597"/>
    </location>
</feature>
<feature type="repeat" description="WD" evidence="3">
    <location>
        <begin position="1348"/>
        <end position="1387"/>
    </location>
</feature>
<dbReference type="InterPro" id="IPR001646">
    <property type="entry name" value="5peptide_repeat"/>
</dbReference>
<dbReference type="SUPFAM" id="SSF50969">
    <property type="entry name" value="YVTN repeat-like/Quinoprotein amine dehydrogenase"/>
    <property type="match status" value="1"/>
</dbReference>
<dbReference type="InterPro" id="IPR029052">
    <property type="entry name" value="Metallo-depent_PP-like"/>
</dbReference>
<feature type="repeat" description="WD" evidence="3">
    <location>
        <begin position="1728"/>
        <end position="1767"/>
    </location>
</feature>
<dbReference type="EMBL" id="BJXA01000062">
    <property type="protein sequence ID" value="GEM42081.1"/>
    <property type="molecule type" value="Genomic_DNA"/>
</dbReference>
<feature type="repeat" description="WD" evidence="3">
    <location>
        <begin position="1686"/>
        <end position="1727"/>
    </location>
</feature>
<feature type="repeat" description="WD" evidence="3">
    <location>
        <begin position="1263"/>
        <end position="1302"/>
    </location>
</feature>
<proteinExistence type="predicted"/>
<evidence type="ECO:0000256" key="3">
    <source>
        <dbReference type="PROSITE-ProRule" id="PRU00221"/>
    </source>
</evidence>
<dbReference type="Gene3D" id="2.160.20.80">
    <property type="entry name" value="E3 ubiquitin-protein ligase SopA"/>
    <property type="match status" value="1"/>
</dbReference>
<name>A0A511MNP5_9NOCA</name>
<dbReference type="InterPro" id="IPR000157">
    <property type="entry name" value="TIR_dom"/>
</dbReference>
<dbReference type="InterPro" id="IPR054571">
    <property type="entry name" value="NA-iREase3_dom"/>
</dbReference>
<dbReference type="GO" id="GO:0016787">
    <property type="term" value="F:hydrolase activity"/>
    <property type="evidence" value="ECO:0007669"/>
    <property type="project" value="InterPro"/>
</dbReference>
<dbReference type="Gene3D" id="3.40.50.10140">
    <property type="entry name" value="Toll/interleukin-1 receptor homology (TIR) domain"/>
    <property type="match status" value="1"/>
</dbReference>
<dbReference type="Gene3D" id="3.60.21.10">
    <property type="match status" value="1"/>
</dbReference>
<dbReference type="PROSITE" id="PS50104">
    <property type="entry name" value="TIR"/>
    <property type="match status" value="1"/>
</dbReference>
<dbReference type="InterPro" id="IPR007111">
    <property type="entry name" value="NACHT_NTPase"/>
</dbReference>
<sequence>MTQQGGRARDFFISYSPADERWATWLAWQLESAGYRTLIQAWDFVPGTNFIDFMDRGVRDSTVVLAVLSENYLQSRYGTMEWQAAFRTDPGKLLPIRVADCALEGLLATITYIDLVGVPTDEEARRILLERVRHLLAGRGKPHIEPRFPNELGVGALPDRYGEEDPAGTVESPMSRRTPVAAPAFPGGKHRDEHRSGVSVLHVAGPRFGRGLFAADEPSTARELQSRIYANVTQLVGQGVPKPDLIVVTGDVTESGRPREVDEALTFLTGLRVLLGLEPDRLIVVPGNHDVSKVACHAYFLNCEARDRKPQPPYFPKLEQYARLFAELYQGLDHLVFDVGQPWTLFPIPELRVVVAGLNSTMAATHLPDDDYGSIGEPQAAWFAERLRQFEESGWLRLGVVRHDPLPGPAASPRDPALLRDADTLSRLLGGRLNLLLHGPGPGGPHLDRLDGRLPVIPGAAAGRDEIIQLTHEGLARFSATAKDPAEPTARLAEPWTNAVAALASDAPAELTGPDELTEPAALEAPAVLDPHGRLLERVVEVCETRYPEAKIRRVETDPPHLLLTHQRDEVTAQWRVGVHVGDMTRRVVEEFLGHDPEYGSELVYRGAPPPRSLRDEAASHGLRVRSFTEFQGLLDLDEYLAKQVERLRTDRRYPPDLYVPQRFRLLEHGEQPVHDDLVAELLRLVAVDHGRFVLVLGDFGRGKTFALHEVARRITETMPALIPILIDLRTLDKTHSVDALVAAHLANHGEDRIDLKALRYMLREGRVVLLFDGFDELVTRISYEFAADHLETLLQAAVGKAKIIVASRTQHFESRAQVLTALGERVGLLQDRQILSIEEFAPAQVHAFLTNRYGGDVPRADARMRLITGIQDLLGLAQNPRMLSFIADLDERRLRAAAGAQQTVGAAGLYREILESWLSYEADRTAATAGSLPGLGLHELWLAVTEFALRIWETGEPYLRLAELTEVAQHLVEMTGANRMSVQQSTHAIGSGSLLVRTEDNLFGFIHSSVPEWLVANHIAEQFAAGVAAPPQLAHAPLSQLSIDFLCDLADIRSARTWADGVLDDPAADEVSRTNAIRLTTRLRTAPTADLRGAVLAGEDLSYRDMQQVDLTGADLSGARLVGVNLDRAILRGARLVGARLDEASLVGADLTDADLTRARLARADLTGSRAPGSRWNRAALLDVVGTPAGTDLRGAALVPGSEARTEFAPASIGVRHGFHARHGRLPQPVAYSPDGGTLAIGSDDGGVLICDSETGLPLRTLQGHRNRSFAVAYTDTVLISGSSDGTVGLWDVTTGELRRILHGHSQWPWPVMLSRAGDLLATGDAEGMLRLWSLPGGDLRHECVPADGSRELIYSLAFHDGVVAAAYRDGVVRLWDAETGRERGKFVGAPGSVFRVAFNPAGDLLAVGDVRGLVALWDPVRCTLVRELPGHTGRVYTLAFHPRLPLLASGDTDGGLRLWDVETGQVRHAPSDHNAAIYWVVFDPTGDLLAAGDSAGLLTLRDSATAELRHRITAHTGSIWPFAFRPDGGQLAVTDDQFTTRLWDPVTGGSRHVLTGHGRQVRSVTFNADGTLLAAGGNDGVVRLWDPVTAKQIRRLVGSEDRLITFETALFSPVQPQQLAVVGNDGRLSLLNLDTGLFQRHINVEAAPVWAIAFDPTDQYVATANDDDTVIIWSRTTGALHMVCSQHHGRVRSIAFDAEGATMATGCDDAVVRLWDVESGRLLRELHGHRDRVYAVVLHGDRVASVSWDKTVRIWDADSGACLHELTRHTGRVWAAAVDPQSGILATGGEDLVVRLWDMATGRHLHTMEGHKRQVWSLAFHPSGRLLASGGDDGNTILWTVPGGDYPDPETAPTIRAELLGLSEGWAALAPDGRYKFEGNTAGQFWHVIGMARFESGELDPYLPEVGQIPLDAPF</sequence>
<accession>A0A511MNP5</accession>
<protein>
    <recommendedName>
        <fullName evidence="8">TIR domain-containing protein</fullName>
    </recommendedName>
</protein>
<dbReference type="InterPro" id="IPR035897">
    <property type="entry name" value="Toll_tir_struct_dom_sf"/>
</dbReference>
<feature type="repeat" description="WD" evidence="3">
    <location>
        <begin position="1768"/>
        <end position="1809"/>
    </location>
</feature>
<dbReference type="SMART" id="SM00255">
    <property type="entry name" value="TIR"/>
    <property type="match status" value="1"/>
</dbReference>
<dbReference type="Gene3D" id="3.40.50.300">
    <property type="entry name" value="P-loop containing nucleotide triphosphate hydrolases"/>
    <property type="match status" value="1"/>
</dbReference>
<dbReference type="PROSITE" id="PS50082">
    <property type="entry name" value="WD_REPEATS_2"/>
    <property type="match status" value="12"/>
</dbReference>
<dbReference type="Pfam" id="PF00400">
    <property type="entry name" value="WD40"/>
    <property type="match status" value="8"/>
</dbReference>
<dbReference type="CDD" id="cd00200">
    <property type="entry name" value="WD40"/>
    <property type="match status" value="2"/>
</dbReference>
<keyword evidence="2" id="KW-0677">Repeat</keyword>
<dbReference type="InterPro" id="IPR020472">
    <property type="entry name" value="WD40_PAC1"/>
</dbReference>
<evidence type="ECO:0008006" key="8">
    <source>
        <dbReference type="Google" id="ProtNLM"/>
    </source>
</evidence>
<evidence type="ECO:0000313" key="7">
    <source>
        <dbReference type="Proteomes" id="UP000321424"/>
    </source>
</evidence>
<reference evidence="6 7" key="1">
    <citation type="submission" date="2019-07" db="EMBL/GenBank/DDBJ databases">
        <title>Whole genome shotgun sequence of Nocardia ninae NBRC 108245.</title>
        <authorList>
            <person name="Hosoyama A."/>
            <person name="Uohara A."/>
            <person name="Ohji S."/>
            <person name="Ichikawa N."/>
        </authorList>
    </citation>
    <scope>NUCLEOTIDE SEQUENCE [LARGE SCALE GENOMIC DNA]</scope>
    <source>
        <strain evidence="6 7">NBRC 108245</strain>
    </source>
</reference>
<organism evidence="6 7">
    <name type="scientific">Nocardia ninae NBRC 108245</name>
    <dbReference type="NCBI Taxonomy" id="1210091"/>
    <lineage>
        <taxon>Bacteria</taxon>
        <taxon>Bacillati</taxon>
        <taxon>Actinomycetota</taxon>
        <taxon>Actinomycetes</taxon>
        <taxon>Mycobacteriales</taxon>
        <taxon>Nocardiaceae</taxon>
        <taxon>Nocardia</taxon>
    </lineage>
</organism>
<feature type="domain" description="TIR" evidence="4">
    <location>
        <begin position="7"/>
        <end position="136"/>
    </location>
</feature>
<evidence type="ECO:0000259" key="5">
    <source>
        <dbReference type="PROSITE" id="PS50837"/>
    </source>
</evidence>
<dbReference type="SMART" id="SM00320">
    <property type="entry name" value="WD40"/>
    <property type="match status" value="15"/>
</dbReference>
<dbReference type="InterPro" id="IPR027417">
    <property type="entry name" value="P-loop_NTPase"/>
</dbReference>
<gene>
    <name evidence="6" type="ORF">NN4_66000</name>
</gene>
<evidence type="ECO:0000259" key="4">
    <source>
        <dbReference type="PROSITE" id="PS50104"/>
    </source>
</evidence>
<dbReference type="InterPro" id="IPR011047">
    <property type="entry name" value="Quinoprotein_ADH-like_sf"/>
</dbReference>
<feature type="repeat" description="WD" evidence="3">
    <location>
        <begin position="1514"/>
        <end position="1546"/>
    </location>
</feature>
<dbReference type="Gene3D" id="2.130.10.10">
    <property type="entry name" value="YVTN repeat-like/Quinoprotein amine dehydrogenase"/>
    <property type="match status" value="4"/>
</dbReference>
<dbReference type="InterPro" id="IPR015943">
    <property type="entry name" value="WD40/YVTN_repeat-like_dom_sf"/>
</dbReference>
<dbReference type="PANTHER" id="PTHR22847:SF637">
    <property type="entry name" value="WD REPEAT DOMAIN 5B"/>
    <property type="match status" value="1"/>
</dbReference>
<dbReference type="Pfam" id="PF05729">
    <property type="entry name" value="NACHT"/>
    <property type="match status" value="1"/>
</dbReference>
<dbReference type="SUPFAM" id="SSF52200">
    <property type="entry name" value="Toll/Interleukin receptor TIR domain"/>
    <property type="match status" value="1"/>
</dbReference>
<feature type="repeat" description="WD" evidence="3">
    <location>
        <begin position="1430"/>
        <end position="1471"/>
    </location>
</feature>
<keyword evidence="7" id="KW-1185">Reference proteome</keyword>
<dbReference type="Pfam" id="PF22739">
    <property type="entry name" value="NA-iREase3"/>
    <property type="match status" value="1"/>
</dbReference>
<evidence type="ECO:0000256" key="1">
    <source>
        <dbReference type="ARBA" id="ARBA00022574"/>
    </source>
</evidence>
<dbReference type="PROSITE" id="PS50837">
    <property type="entry name" value="NACHT"/>
    <property type="match status" value="1"/>
</dbReference>
<dbReference type="PROSITE" id="PS50294">
    <property type="entry name" value="WD_REPEATS_REGION"/>
    <property type="match status" value="8"/>
</dbReference>
<dbReference type="InterPro" id="IPR019775">
    <property type="entry name" value="WD40_repeat_CS"/>
</dbReference>
<dbReference type="Pfam" id="PF00805">
    <property type="entry name" value="Pentapeptide"/>
    <property type="match status" value="2"/>
</dbReference>
<keyword evidence="1 3" id="KW-0853">WD repeat</keyword>
<dbReference type="InterPro" id="IPR011044">
    <property type="entry name" value="Quino_amine_DH_bsu"/>
</dbReference>
<dbReference type="PANTHER" id="PTHR22847">
    <property type="entry name" value="WD40 REPEAT PROTEIN"/>
    <property type="match status" value="1"/>
</dbReference>
<dbReference type="InterPro" id="IPR001680">
    <property type="entry name" value="WD40_rpt"/>
</dbReference>
<dbReference type="RefSeq" id="WP_147139439.1">
    <property type="nucleotide sequence ID" value="NZ_BJXA01000062.1"/>
</dbReference>
<dbReference type="SUPFAM" id="SSF52540">
    <property type="entry name" value="P-loop containing nucleoside triphosphate hydrolases"/>
    <property type="match status" value="1"/>
</dbReference>
<feature type="repeat" description="WD" evidence="3">
    <location>
        <begin position="1388"/>
        <end position="1420"/>
    </location>
</feature>
<dbReference type="SUPFAM" id="SSF141571">
    <property type="entry name" value="Pentapeptide repeat-like"/>
    <property type="match status" value="1"/>
</dbReference>
<evidence type="ECO:0000313" key="6">
    <source>
        <dbReference type="EMBL" id="GEM42081.1"/>
    </source>
</evidence>
<dbReference type="Proteomes" id="UP000321424">
    <property type="component" value="Unassembled WGS sequence"/>
</dbReference>
<comment type="caution">
    <text evidence="6">The sequence shown here is derived from an EMBL/GenBank/DDBJ whole genome shotgun (WGS) entry which is preliminary data.</text>
</comment>